<evidence type="ECO:0000256" key="6">
    <source>
        <dbReference type="ARBA" id="ARBA00023237"/>
    </source>
</evidence>
<evidence type="ECO:0000313" key="10">
    <source>
        <dbReference type="EMBL" id="URW79217.1"/>
    </source>
</evidence>
<keyword evidence="6 7" id="KW-0998">Cell outer membrane</keyword>
<keyword evidence="8" id="KW-0732">Signal</keyword>
<organism evidence="10 11">
    <name type="scientific">Xiashengella succiniciproducens</name>
    <dbReference type="NCBI Taxonomy" id="2949635"/>
    <lineage>
        <taxon>Bacteria</taxon>
        <taxon>Pseudomonadati</taxon>
        <taxon>Bacteroidota</taxon>
        <taxon>Bacteroidia</taxon>
        <taxon>Marinilabiliales</taxon>
        <taxon>Marinilabiliaceae</taxon>
        <taxon>Xiashengella</taxon>
    </lineage>
</organism>
<dbReference type="Pfam" id="PF07715">
    <property type="entry name" value="Plug"/>
    <property type="match status" value="1"/>
</dbReference>
<sequence length="1058" mass="116072">MKKVLATLSLLMVIGVSAVFAQTRTITGKVTGSEDGEPIPGATVFVKGTTVGTVTQFDGTYSLNVPTDAETLVFSFIGMETQEIEVAGRSTINVALASSSIAMDEVIVVAYGTSTKGSFTGSAAVLGSDKLEKRQVANISNALSGTMAGVQILSSNGQPGESADVRIRGVGSINAEMDPLYVVDGVPFDGDLSSLSSSDIESMTVLKDAASTALYGARGANGIIMITTKKGSKGKTNVSLDAKVGVNSRAVKNYEVLTSPKNYIENVYQAIYNAGIYNLNYSPDQAHNYANVTIPKDAEGGIGYRIYTVPQGQNLIGLNGKLNPNATLGYSDADYYYHPDNWADETFKNNKRQEYNLSITGGSEQTTFYMSLGYLDDQGVIDGSGFTRYTGRLKADHKVNDWLKVGANVGFTNILSDYPGEQVTTNSSGNAFFIANYIAPVYPLYVRDAATKQIKQTSGRNTYDYGTTTSTNFSRSFMSISNPSGDLLFNKTEYIKDIVNTTAFAEFTPFKGFKFLVQYGINVDNTKYNDLGNAYMGQSASYGGTAYQDQTRILGVNQQYIANYHIVLQDLHNLDFTVGYDGYSNREDEIFASGENLYHPEKYYVSNAIDNLRGGGSADFYATKGIIGRANYSYNDTYFANLAYRRDASSRFHPDKRWGNFWSASAAWMISNEEFMRDFTWIDMLKLKGSYGEQGNDLLGSLYGWQDEYRVTGADGVFSDGALDRKGNPDITWETSISYNVGFDIALFKSKLTGSIEYFSRESSNMLYLKPTNPTVGYPNLPMNIGSMTNSGLEVDLNYNILKTSNINWGVYANASFIKNKINELHPDLGGIIIDGTRRYEEGYSMYRMNLVKYAGVYSNTGEALYWAKDDNGREYKTTDWQKADNTNKVGTSDLLPKVYGGFGTSVDAYGFDFSVQLAYQLGGQIYDSGYARLMHGGSSSNAGNNWHKDIYKAWTPENTTTDVPRLNANDRFSNSTSTRFLVSSNYLSLNNITLGYTLPKSIVDRVGVSRVRVYCSADNVALLTNRVGLDPRQSYTSATTARYTPIRTVSGGINVAF</sequence>
<reference evidence="10" key="2">
    <citation type="submission" date="2022-06" db="EMBL/GenBank/DDBJ databases">
        <title>Xiashengella guii gen. nov. sp. nov., a bacterium isolated form anaerobic digestion tank.</title>
        <authorList>
            <person name="Huang H."/>
        </authorList>
    </citation>
    <scope>NUCLEOTIDE SEQUENCE</scope>
    <source>
        <strain evidence="10">Ai-910</strain>
    </source>
</reference>
<dbReference type="AlphaFoldDB" id="A0A9J6ZNF0"/>
<dbReference type="NCBIfam" id="TIGR04056">
    <property type="entry name" value="OMP_RagA_SusC"/>
    <property type="match status" value="1"/>
</dbReference>
<evidence type="ECO:0000256" key="4">
    <source>
        <dbReference type="ARBA" id="ARBA00022692"/>
    </source>
</evidence>
<dbReference type="KEGG" id="alkq:M9189_10160"/>
<dbReference type="InterPro" id="IPR039426">
    <property type="entry name" value="TonB-dep_rcpt-like"/>
</dbReference>
<evidence type="ECO:0000256" key="5">
    <source>
        <dbReference type="ARBA" id="ARBA00023136"/>
    </source>
</evidence>
<dbReference type="InterPro" id="IPR037066">
    <property type="entry name" value="Plug_dom_sf"/>
</dbReference>
<dbReference type="InterPro" id="IPR036942">
    <property type="entry name" value="Beta-barrel_TonB_sf"/>
</dbReference>
<dbReference type="InterPro" id="IPR008969">
    <property type="entry name" value="CarboxyPept-like_regulatory"/>
</dbReference>
<feature type="domain" description="TonB-dependent receptor plug" evidence="9">
    <location>
        <begin position="118"/>
        <end position="223"/>
    </location>
</feature>
<dbReference type="EMBL" id="CP098400">
    <property type="protein sequence ID" value="URW79217.1"/>
    <property type="molecule type" value="Genomic_DNA"/>
</dbReference>
<dbReference type="Gene3D" id="2.170.130.10">
    <property type="entry name" value="TonB-dependent receptor, plug domain"/>
    <property type="match status" value="1"/>
</dbReference>
<keyword evidence="4 7" id="KW-0812">Transmembrane</keyword>
<dbReference type="RefSeq" id="WP_250722929.1">
    <property type="nucleotide sequence ID" value="NZ_CP098400.1"/>
</dbReference>
<dbReference type="NCBIfam" id="TIGR04057">
    <property type="entry name" value="SusC_RagA_signa"/>
    <property type="match status" value="1"/>
</dbReference>
<protein>
    <submittedName>
        <fullName evidence="10">TonB-dependent receptor</fullName>
    </submittedName>
</protein>
<accession>A0A9J6ZNF0</accession>
<dbReference type="InterPro" id="IPR012910">
    <property type="entry name" value="Plug_dom"/>
</dbReference>
<comment type="subcellular location">
    <subcellularLocation>
        <location evidence="1 7">Cell outer membrane</location>
        <topology evidence="1 7">Multi-pass membrane protein</topology>
    </subcellularLocation>
</comment>
<dbReference type="InterPro" id="IPR023997">
    <property type="entry name" value="TonB-dep_OMP_SusC/RagA_CS"/>
</dbReference>
<dbReference type="Gene3D" id="2.60.40.1120">
    <property type="entry name" value="Carboxypeptidase-like, regulatory domain"/>
    <property type="match status" value="1"/>
</dbReference>
<dbReference type="SUPFAM" id="SSF49464">
    <property type="entry name" value="Carboxypeptidase regulatory domain-like"/>
    <property type="match status" value="1"/>
</dbReference>
<keyword evidence="11" id="KW-1185">Reference proteome</keyword>
<evidence type="ECO:0000256" key="7">
    <source>
        <dbReference type="PROSITE-ProRule" id="PRU01360"/>
    </source>
</evidence>
<evidence type="ECO:0000313" key="11">
    <source>
        <dbReference type="Proteomes" id="UP001056426"/>
    </source>
</evidence>
<feature type="chain" id="PRO_5039930258" evidence="8">
    <location>
        <begin position="22"/>
        <end position="1058"/>
    </location>
</feature>
<keyword evidence="10" id="KW-0675">Receptor</keyword>
<keyword evidence="3 7" id="KW-1134">Transmembrane beta strand</keyword>
<name>A0A9J6ZNF0_9BACT</name>
<keyword evidence="5 7" id="KW-0472">Membrane</keyword>
<dbReference type="Proteomes" id="UP001056426">
    <property type="component" value="Chromosome"/>
</dbReference>
<dbReference type="Gene3D" id="2.40.170.20">
    <property type="entry name" value="TonB-dependent receptor, beta-barrel domain"/>
    <property type="match status" value="1"/>
</dbReference>
<evidence type="ECO:0000259" key="9">
    <source>
        <dbReference type="Pfam" id="PF07715"/>
    </source>
</evidence>
<evidence type="ECO:0000256" key="3">
    <source>
        <dbReference type="ARBA" id="ARBA00022452"/>
    </source>
</evidence>
<dbReference type="GO" id="GO:0009279">
    <property type="term" value="C:cell outer membrane"/>
    <property type="evidence" value="ECO:0007669"/>
    <property type="project" value="UniProtKB-SubCell"/>
</dbReference>
<dbReference type="FunFam" id="2.60.40.1120:FF:000003">
    <property type="entry name" value="Outer membrane protein Omp121"/>
    <property type="match status" value="1"/>
</dbReference>
<comment type="similarity">
    <text evidence="7">Belongs to the TonB-dependent receptor family.</text>
</comment>
<dbReference type="Pfam" id="PF13715">
    <property type="entry name" value="CarbopepD_reg_2"/>
    <property type="match status" value="1"/>
</dbReference>
<dbReference type="PROSITE" id="PS52016">
    <property type="entry name" value="TONB_DEPENDENT_REC_3"/>
    <property type="match status" value="1"/>
</dbReference>
<reference evidence="10" key="1">
    <citation type="submission" date="2022-05" db="EMBL/GenBank/DDBJ databases">
        <authorList>
            <person name="Sun X."/>
        </authorList>
    </citation>
    <scope>NUCLEOTIDE SEQUENCE</scope>
    <source>
        <strain evidence="10">Ai-910</strain>
    </source>
</reference>
<dbReference type="SUPFAM" id="SSF56935">
    <property type="entry name" value="Porins"/>
    <property type="match status" value="1"/>
</dbReference>
<dbReference type="InterPro" id="IPR023996">
    <property type="entry name" value="TonB-dep_OMP_SusC/RagA"/>
</dbReference>
<evidence type="ECO:0000256" key="1">
    <source>
        <dbReference type="ARBA" id="ARBA00004571"/>
    </source>
</evidence>
<gene>
    <name evidence="10" type="ORF">M9189_10160</name>
</gene>
<evidence type="ECO:0000256" key="2">
    <source>
        <dbReference type="ARBA" id="ARBA00022448"/>
    </source>
</evidence>
<feature type="signal peptide" evidence="8">
    <location>
        <begin position="1"/>
        <end position="21"/>
    </location>
</feature>
<proteinExistence type="inferred from homology"/>
<evidence type="ECO:0000256" key="8">
    <source>
        <dbReference type="SAM" id="SignalP"/>
    </source>
</evidence>
<keyword evidence="2 7" id="KW-0813">Transport</keyword>